<evidence type="ECO:0000313" key="2">
    <source>
        <dbReference type="Proteomes" id="UP001163603"/>
    </source>
</evidence>
<organism evidence="1 2">
    <name type="scientific">Pistacia integerrima</name>
    <dbReference type="NCBI Taxonomy" id="434235"/>
    <lineage>
        <taxon>Eukaryota</taxon>
        <taxon>Viridiplantae</taxon>
        <taxon>Streptophyta</taxon>
        <taxon>Embryophyta</taxon>
        <taxon>Tracheophyta</taxon>
        <taxon>Spermatophyta</taxon>
        <taxon>Magnoliopsida</taxon>
        <taxon>eudicotyledons</taxon>
        <taxon>Gunneridae</taxon>
        <taxon>Pentapetalae</taxon>
        <taxon>rosids</taxon>
        <taxon>malvids</taxon>
        <taxon>Sapindales</taxon>
        <taxon>Anacardiaceae</taxon>
        <taxon>Pistacia</taxon>
    </lineage>
</organism>
<accession>A0ACC0Z5B8</accession>
<sequence>MAEFSTMSITMGNKSYICQDTKKKVYGNIWYQGNPLNVPYSLFLIEFSVISSFSLFFEFLLKPMGQPKIVPQILSGVIVGPSVLGHHGKFTEELFPVAGLNLLKITAVSGVMFFLFLLGLKMDLAMMIRPGRKAMIIGFTLFLFSTTLPIGLSLWLTKPVLKGNSLFFVAASQHLTASPVIATLLNELKILNTNLGRLALSASMFADTFSIVMNMVAFSMNFVLNSDTVTMVGALLSPVAVMAIVVFIFRPTLMWMLKNSPNGKPNARCIFYAFVFVLISGFLSEIAGQHYGLGPLVLGFVIPDGPPFGAALVSKLDTLITNFFFPMFVAILGIETDVFQIQFEAFWTVTIVVVFSSIVKILAVMLPGIYCEMPTQDALVLALILNAKGSIDLMMYSLWKDTKLLTEEYFALAVLSVMVVMAIITPLIKLLYDPESQYISNSRSTIQHCKRHSEFRILVGIHNQDSIPTIVNLLDASYAAKDSPVFVTALLLVELEGRTAPRFFLNDGTSKTSTPTTGPIVNALSIYEEHNEGNAIVQSFTSISHIQTMYDQICQMASDKRSTIVIMPFHKQWAIDGGVEFVNPSIQTLNINVLEKAPCSVGILVDRGILSGSFSVLTRRSLFHVAAVFIGGPDDVESLSYAFRMARHESVHLAVIRFLQFGDENSKDRKHGSDLIDEYMRSNIGNKRFEYIEEVVKNGPNLSECLMGLVDCYDLILVGSYHQESAMLVGLGAWSECPELGVIGDMLASPDFPTTASVLVVQQQRIRRKLMMHSVQAVVNNVEAGSS</sequence>
<proteinExistence type="predicted"/>
<protein>
    <submittedName>
        <fullName evidence="1">Uncharacterized protein</fullName>
    </submittedName>
</protein>
<name>A0ACC0Z5B8_9ROSI</name>
<dbReference type="Proteomes" id="UP001163603">
    <property type="component" value="Chromosome 3"/>
</dbReference>
<reference evidence="2" key="1">
    <citation type="journal article" date="2023" name="G3 (Bethesda)">
        <title>Genome assembly and association tests identify interacting loci associated with vigor, precocity, and sex in interspecific pistachio rootstocks.</title>
        <authorList>
            <person name="Palmer W."/>
            <person name="Jacygrad E."/>
            <person name="Sagayaradj S."/>
            <person name="Cavanaugh K."/>
            <person name="Han R."/>
            <person name="Bertier L."/>
            <person name="Beede B."/>
            <person name="Kafkas S."/>
            <person name="Golino D."/>
            <person name="Preece J."/>
            <person name="Michelmore R."/>
        </authorList>
    </citation>
    <scope>NUCLEOTIDE SEQUENCE [LARGE SCALE GENOMIC DNA]</scope>
</reference>
<comment type="caution">
    <text evidence="1">The sequence shown here is derived from an EMBL/GenBank/DDBJ whole genome shotgun (WGS) entry which is preliminary data.</text>
</comment>
<keyword evidence="2" id="KW-1185">Reference proteome</keyword>
<gene>
    <name evidence="1" type="ORF">Pint_06605</name>
</gene>
<dbReference type="EMBL" id="CM047738">
    <property type="protein sequence ID" value="KAJ0046117.1"/>
    <property type="molecule type" value="Genomic_DNA"/>
</dbReference>
<evidence type="ECO:0000313" key="1">
    <source>
        <dbReference type="EMBL" id="KAJ0046117.1"/>
    </source>
</evidence>